<evidence type="ECO:0000259" key="1">
    <source>
        <dbReference type="Pfam" id="PF01755"/>
    </source>
</evidence>
<keyword evidence="3" id="KW-1185">Reference proteome</keyword>
<feature type="domain" description="Glycosyl transferase family 25" evidence="1">
    <location>
        <begin position="2"/>
        <end position="165"/>
    </location>
</feature>
<dbReference type="OrthoDB" id="9816113at2"/>
<dbReference type="Proteomes" id="UP000245506">
    <property type="component" value="Unassembled WGS sequence"/>
</dbReference>
<evidence type="ECO:0000313" key="3">
    <source>
        <dbReference type="Proteomes" id="UP000245506"/>
    </source>
</evidence>
<dbReference type="RefSeq" id="WP_109824554.1">
    <property type="nucleotide sequence ID" value="NZ_QGKL01000039.1"/>
</dbReference>
<organism evidence="2 3">
    <name type="scientific">Leucothrix arctica</name>
    <dbReference type="NCBI Taxonomy" id="1481894"/>
    <lineage>
        <taxon>Bacteria</taxon>
        <taxon>Pseudomonadati</taxon>
        <taxon>Pseudomonadota</taxon>
        <taxon>Gammaproteobacteria</taxon>
        <taxon>Thiotrichales</taxon>
        <taxon>Thiotrichaceae</taxon>
        <taxon>Leucothrix</taxon>
    </lineage>
</organism>
<dbReference type="InterPro" id="IPR002654">
    <property type="entry name" value="Glyco_trans_25"/>
</dbReference>
<reference evidence="2 3" key="1">
    <citation type="submission" date="2018-05" db="EMBL/GenBank/DDBJ databases">
        <title>Leucothrix arctica sp. nov., isolated from Arctic seawater.</title>
        <authorList>
            <person name="Choi A."/>
            <person name="Baek K."/>
        </authorList>
    </citation>
    <scope>NUCLEOTIDE SEQUENCE [LARGE SCALE GENOMIC DNA]</scope>
    <source>
        <strain evidence="2 3">IMCC9719</strain>
    </source>
</reference>
<accession>A0A317C901</accession>
<dbReference type="Pfam" id="PF01755">
    <property type="entry name" value="Glyco_transf_25"/>
    <property type="match status" value="1"/>
</dbReference>
<dbReference type="EMBL" id="QGKL01000039">
    <property type="protein sequence ID" value="PWQ94797.1"/>
    <property type="molecule type" value="Genomic_DNA"/>
</dbReference>
<dbReference type="CDD" id="cd06532">
    <property type="entry name" value="Glyco_transf_25"/>
    <property type="match status" value="1"/>
</dbReference>
<protein>
    <recommendedName>
        <fullName evidence="1">Glycosyl transferase family 25 domain-containing protein</fullName>
    </recommendedName>
</protein>
<sequence length="271" mass="30884">MKALLINLESSKDRLQFQTQQLGKLGIPFDVLKAVSTNDISHDEYEKKSQGWERPLRQAEVACFLSHLKAWNEVVKKNKPMLVLEDDALLSVKTAAILVSLFNIKKKPLDLVTLETRSRKKIVSKAFTEVISGINLRELYQDRTGAAGYVLWPSGAKKLIEESRKRSPALADAFISSSYNLNAYQIEPAAIIQLDQCDNYSVTNNSFKPDSTISSEVKPQPIYKSKLSYIRFKGRRIYSQLRMAFRQLSVIAKSTRQYIYPNSNEFYSDTD</sequence>
<gene>
    <name evidence="2" type="ORF">DKT75_15160</name>
</gene>
<evidence type="ECO:0000313" key="2">
    <source>
        <dbReference type="EMBL" id="PWQ94797.1"/>
    </source>
</evidence>
<name>A0A317C901_9GAMM</name>
<dbReference type="AlphaFoldDB" id="A0A317C901"/>
<comment type="caution">
    <text evidence="2">The sequence shown here is derived from an EMBL/GenBank/DDBJ whole genome shotgun (WGS) entry which is preliminary data.</text>
</comment>
<proteinExistence type="predicted"/>